<gene>
    <name evidence="2" type="ORF">PLEPLA_LOCUS5902</name>
</gene>
<protein>
    <submittedName>
        <fullName evidence="2">Uncharacterized protein</fullName>
    </submittedName>
</protein>
<sequence length="97" mass="9891">MTTLSDTRRSDAWPLGLRLSVSQTSASPARNSASSRASLGTVSTTGVHPPNLGSSLSSHSSSSLFLSLLLTSSCLRLTAWLTPGAGVTSVLDEGSVS</sequence>
<dbReference type="EMBL" id="CADEAL010000303">
    <property type="protein sequence ID" value="CAB1418080.1"/>
    <property type="molecule type" value="Genomic_DNA"/>
</dbReference>
<organism evidence="2 3">
    <name type="scientific">Pleuronectes platessa</name>
    <name type="common">European plaice</name>
    <dbReference type="NCBI Taxonomy" id="8262"/>
    <lineage>
        <taxon>Eukaryota</taxon>
        <taxon>Metazoa</taxon>
        <taxon>Chordata</taxon>
        <taxon>Craniata</taxon>
        <taxon>Vertebrata</taxon>
        <taxon>Euteleostomi</taxon>
        <taxon>Actinopterygii</taxon>
        <taxon>Neopterygii</taxon>
        <taxon>Teleostei</taxon>
        <taxon>Neoteleostei</taxon>
        <taxon>Acanthomorphata</taxon>
        <taxon>Carangaria</taxon>
        <taxon>Pleuronectiformes</taxon>
        <taxon>Pleuronectoidei</taxon>
        <taxon>Pleuronectidae</taxon>
        <taxon>Pleuronectes</taxon>
    </lineage>
</organism>
<reference evidence="2" key="1">
    <citation type="submission" date="2020-03" db="EMBL/GenBank/DDBJ databases">
        <authorList>
            <person name="Weist P."/>
        </authorList>
    </citation>
    <scope>NUCLEOTIDE SEQUENCE</scope>
</reference>
<comment type="caution">
    <text evidence="2">The sequence shown here is derived from an EMBL/GenBank/DDBJ whole genome shotgun (WGS) entry which is preliminary data.</text>
</comment>
<proteinExistence type="predicted"/>
<feature type="compositionally biased region" description="Low complexity" evidence="1">
    <location>
        <begin position="25"/>
        <end position="38"/>
    </location>
</feature>
<name>A0A9N7Y4J9_PLEPL</name>
<accession>A0A9N7Y4J9</accession>
<feature type="region of interest" description="Disordered" evidence="1">
    <location>
        <begin position="23"/>
        <end position="59"/>
    </location>
</feature>
<dbReference type="Proteomes" id="UP001153269">
    <property type="component" value="Unassembled WGS sequence"/>
</dbReference>
<evidence type="ECO:0000313" key="3">
    <source>
        <dbReference type="Proteomes" id="UP001153269"/>
    </source>
</evidence>
<evidence type="ECO:0000256" key="1">
    <source>
        <dbReference type="SAM" id="MobiDB-lite"/>
    </source>
</evidence>
<dbReference type="AlphaFoldDB" id="A0A9N7Y4J9"/>
<evidence type="ECO:0000313" key="2">
    <source>
        <dbReference type="EMBL" id="CAB1418080.1"/>
    </source>
</evidence>
<keyword evidence="3" id="KW-1185">Reference proteome</keyword>